<dbReference type="RefSeq" id="WP_183439954.1">
    <property type="nucleotide sequence ID" value="NZ_JACHXD010000002.1"/>
</dbReference>
<protein>
    <submittedName>
        <fullName evidence="7">O-antigen ligase</fullName>
        <ecNumber evidence="7">2.4.1.-</ecNumber>
    </submittedName>
</protein>
<evidence type="ECO:0000259" key="6">
    <source>
        <dbReference type="Pfam" id="PF04932"/>
    </source>
</evidence>
<dbReference type="PANTHER" id="PTHR37422">
    <property type="entry name" value="TEICHURONIC ACID BIOSYNTHESIS PROTEIN TUAE"/>
    <property type="match status" value="1"/>
</dbReference>
<feature type="transmembrane region" description="Helical" evidence="5">
    <location>
        <begin position="97"/>
        <end position="113"/>
    </location>
</feature>
<feature type="transmembrane region" description="Helical" evidence="5">
    <location>
        <begin position="12"/>
        <end position="29"/>
    </location>
</feature>
<dbReference type="InterPro" id="IPR007016">
    <property type="entry name" value="O-antigen_ligase-rel_domated"/>
</dbReference>
<dbReference type="Proteomes" id="UP000541535">
    <property type="component" value="Unassembled WGS sequence"/>
</dbReference>
<keyword evidence="7" id="KW-0328">Glycosyltransferase</keyword>
<dbReference type="AlphaFoldDB" id="A0A7W5B7L2"/>
<dbReference type="GO" id="GO:0016874">
    <property type="term" value="F:ligase activity"/>
    <property type="evidence" value="ECO:0007669"/>
    <property type="project" value="UniProtKB-KW"/>
</dbReference>
<keyword evidence="7" id="KW-0808">Transferase</keyword>
<feature type="transmembrane region" description="Helical" evidence="5">
    <location>
        <begin position="65"/>
        <end position="85"/>
    </location>
</feature>
<feature type="transmembrane region" description="Helical" evidence="5">
    <location>
        <begin position="149"/>
        <end position="171"/>
    </location>
</feature>
<keyword evidence="2 5" id="KW-0812">Transmembrane</keyword>
<feature type="transmembrane region" description="Helical" evidence="5">
    <location>
        <begin position="178"/>
        <end position="195"/>
    </location>
</feature>
<feature type="transmembrane region" description="Helical" evidence="5">
    <location>
        <begin position="120"/>
        <end position="137"/>
    </location>
</feature>
<dbReference type="PANTHER" id="PTHR37422:SF17">
    <property type="entry name" value="O-ANTIGEN LIGASE"/>
    <property type="match status" value="1"/>
</dbReference>
<keyword evidence="7" id="KW-0436">Ligase</keyword>
<dbReference type="Pfam" id="PF04932">
    <property type="entry name" value="Wzy_C"/>
    <property type="match status" value="1"/>
</dbReference>
<feature type="transmembrane region" description="Helical" evidence="5">
    <location>
        <begin position="201"/>
        <end position="217"/>
    </location>
</feature>
<comment type="subcellular location">
    <subcellularLocation>
        <location evidence="1">Membrane</location>
        <topology evidence="1">Multi-pass membrane protein</topology>
    </subcellularLocation>
</comment>
<dbReference type="GO" id="GO:0016757">
    <property type="term" value="F:glycosyltransferase activity"/>
    <property type="evidence" value="ECO:0007669"/>
    <property type="project" value="UniProtKB-KW"/>
</dbReference>
<organism evidence="7 8">
    <name type="scientific">Pseudoduganella violacea</name>
    <dbReference type="NCBI Taxonomy" id="1715466"/>
    <lineage>
        <taxon>Bacteria</taxon>
        <taxon>Pseudomonadati</taxon>
        <taxon>Pseudomonadota</taxon>
        <taxon>Betaproteobacteria</taxon>
        <taxon>Burkholderiales</taxon>
        <taxon>Oxalobacteraceae</taxon>
        <taxon>Telluria group</taxon>
        <taxon>Pseudoduganella</taxon>
    </lineage>
</organism>
<dbReference type="InterPro" id="IPR051533">
    <property type="entry name" value="WaaL-like"/>
</dbReference>
<comment type="caution">
    <text evidence="7">The sequence shown here is derived from an EMBL/GenBank/DDBJ whole genome shotgun (WGS) entry which is preliminary data.</text>
</comment>
<evidence type="ECO:0000256" key="1">
    <source>
        <dbReference type="ARBA" id="ARBA00004141"/>
    </source>
</evidence>
<evidence type="ECO:0000256" key="4">
    <source>
        <dbReference type="ARBA" id="ARBA00023136"/>
    </source>
</evidence>
<evidence type="ECO:0000256" key="2">
    <source>
        <dbReference type="ARBA" id="ARBA00022692"/>
    </source>
</evidence>
<dbReference type="EMBL" id="JACHXD010000002">
    <property type="protein sequence ID" value="MBB3118036.1"/>
    <property type="molecule type" value="Genomic_DNA"/>
</dbReference>
<keyword evidence="8" id="KW-1185">Reference proteome</keyword>
<feature type="transmembrane region" description="Helical" evidence="5">
    <location>
        <begin position="336"/>
        <end position="354"/>
    </location>
</feature>
<proteinExistence type="predicted"/>
<feature type="domain" description="O-antigen ligase-related" evidence="6">
    <location>
        <begin position="185"/>
        <end position="340"/>
    </location>
</feature>
<accession>A0A7W5B7L2</accession>
<name>A0A7W5B7L2_9BURK</name>
<evidence type="ECO:0000313" key="7">
    <source>
        <dbReference type="EMBL" id="MBB3118036.1"/>
    </source>
</evidence>
<reference evidence="7 8" key="1">
    <citation type="submission" date="2020-08" db="EMBL/GenBank/DDBJ databases">
        <title>Genomic Encyclopedia of Type Strains, Phase III (KMG-III): the genomes of soil and plant-associated and newly described type strains.</title>
        <authorList>
            <person name="Whitman W."/>
        </authorList>
    </citation>
    <scope>NUCLEOTIDE SEQUENCE [LARGE SCALE GENOMIC DNA]</scope>
    <source>
        <strain evidence="7 8">CECT 8897</strain>
    </source>
</reference>
<feature type="transmembrane region" description="Helical" evidence="5">
    <location>
        <begin position="366"/>
        <end position="389"/>
    </location>
</feature>
<gene>
    <name evidence="7" type="ORF">FHS03_001062</name>
</gene>
<sequence>MNNTLTKSQAKSPAVIFLHCLLLCFPALTLLSNSGTGFCSFAFLLLALVYHKAGGAALGRHLSEIRWVLTAFGLAFLFALSSLLLHPELQLRWLEKPSRMLAAASVLLVVLALRPSRRLFWHGVILGAIAGAAFIGYQRWGLGMERPGGLINAITYGDLMLAVGLMCLAGMLDFRGRALWWPALGVLAGLVGSVATGTRGGWLGALLALPLLLYYGRHMRGSKVLAIGAAVLTLLTAVYLIPQTGLRERVAEGVNDVSSYYNGGNAFTNVGVRLELWKGAGMLISRHPWSVSSPQQMRQGFEQAVAEQRLDPFVLQFEHVHNDALQAAVYGGLPGLLIWAATLLLPLLYFLHLLRSREADRPGVTPLALAGLLLVVGYFSFGLTEVIFWTMRSSLFYALMLFLIMGLCLNAKDGHD</sequence>
<keyword evidence="3 5" id="KW-1133">Transmembrane helix</keyword>
<evidence type="ECO:0000256" key="5">
    <source>
        <dbReference type="SAM" id="Phobius"/>
    </source>
</evidence>
<keyword evidence="4 5" id="KW-0472">Membrane</keyword>
<dbReference type="EC" id="2.4.1.-" evidence="7"/>
<feature type="transmembrane region" description="Helical" evidence="5">
    <location>
        <begin position="395"/>
        <end position="411"/>
    </location>
</feature>
<evidence type="ECO:0000256" key="3">
    <source>
        <dbReference type="ARBA" id="ARBA00022989"/>
    </source>
</evidence>
<dbReference type="GO" id="GO:0016020">
    <property type="term" value="C:membrane"/>
    <property type="evidence" value="ECO:0007669"/>
    <property type="project" value="UniProtKB-SubCell"/>
</dbReference>
<feature type="transmembrane region" description="Helical" evidence="5">
    <location>
        <begin position="224"/>
        <end position="241"/>
    </location>
</feature>
<evidence type="ECO:0000313" key="8">
    <source>
        <dbReference type="Proteomes" id="UP000541535"/>
    </source>
</evidence>